<feature type="transmembrane region" description="Helical" evidence="7">
    <location>
        <begin position="159"/>
        <end position="177"/>
    </location>
</feature>
<evidence type="ECO:0000313" key="9">
    <source>
        <dbReference type="EMBL" id="AGS34553.1"/>
    </source>
</evidence>
<accession>S5TIL3</accession>
<dbReference type="Proteomes" id="UP000015388">
    <property type="component" value="Chromosome"/>
</dbReference>
<dbReference type="PROSITE" id="PS50850">
    <property type="entry name" value="MFS"/>
    <property type="match status" value="1"/>
</dbReference>
<dbReference type="PRINTS" id="PR01035">
    <property type="entry name" value="TCRTETA"/>
</dbReference>
<sequence>MPREIWVLVAAAFLIAVGYGLIAPILPQFVVTFDVSIAAAGAVVSIFSVSRLIFAPGAGRLIDGFGARKVYLTGLITVAVTTGMIALVGAYWQILVLRAIAGLGSTMFTISAMGLIVRLAPPERRGRASALYGSAFLLGNVIGPVAGAAMSFLGMRWPFVIYGTGVLLAAFVVWWLMPNRKIDRIEQNHAAAKDAAPESAEPEKMHVREALRDSAYRSALVSNFTHGWVNMGVRVATLPLFAAAVFNDGTAVAGFALAIYAAGNAVVLQFSGRLADTIGRKPLIIAGLIGSAIFTGGMGFADEVWSLLLFSALAGASAGMLNPSQQAVLADVIGNDRSGGSVLSAYQMSMDLGQIVGPILVGVLADLYGFRVAFGVCAIVALVAVAFWSFGRETLDTARKRAASDQGGE</sequence>
<dbReference type="EMBL" id="CP003924">
    <property type="protein sequence ID" value="AGS34553.1"/>
    <property type="molecule type" value="Genomic_DNA"/>
</dbReference>
<feature type="transmembrane region" description="Helical" evidence="7">
    <location>
        <begin position="368"/>
        <end position="391"/>
    </location>
</feature>
<dbReference type="KEGG" id="cmd:B841_05400"/>
<dbReference type="Pfam" id="PF00083">
    <property type="entry name" value="Sugar_tr"/>
    <property type="match status" value="1"/>
</dbReference>
<evidence type="ECO:0000256" key="4">
    <source>
        <dbReference type="ARBA" id="ARBA00022692"/>
    </source>
</evidence>
<evidence type="ECO:0000259" key="8">
    <source>
        <dbReference type="PROSITE" id="PS50850"/>
    </source>
</evidence>
<feature type="transmembrane region" description="Helical" evidence="7">
    <location>
        <begin position="100"/>
        <end position="119"/>
    </location>
</feature>
<keyword evidence="6 7" id="KW-0472">Membrane</keyword>
<dbReference type="SUPFAM" id="SSF103473">
    <property type="entry name" value="MFS general substrate transporter"/>
    <property type="match status" value="1"/>
</dbReference>
<dbReference type="InterPro" id="IPR020846">
    <property type="entry name" value="MFS_dom"/>
</dbReference>
<dbReference type="eggNOG" id="COG2814">
    <property type="taxonomic scope" value="Bacteria"/>
</dbReference>
<dbReference type="InterPro" id="IPR036259">
    <property type="entry name" value="MFS_trans_sf"/>
</dbReference>
<keyword evidence="5 7" id="KW-1133">Transmembrane helix</keyword>
<keyword evidence="10" id="KW-1185">Reference proteome</keyword>
<feature type="transmembrane region" description="Helical" evidence="7">
    <location>
        <begin position="283"/>
        <end position="301"/>
    </location>
</feature>
<keyword evidence="3" id="KW-1003">Cell membrane</keyword>
<feature type="transmembrane region" description="Helical" evidence="7">
    <location>
        <begin position="70"/>
        <end position="94"/>
    </location>
</feature>
<proteinExistence type="predicted"/>
<evidence type="ECO:0000256" key="2">
    <source>
        <dbReference type="ARBA" id="ARBA00022448"/>
    </source>
</evidence>
<evidence type="ECO:0000256" key="3">
    <source>
        <dbReference type="ARBA" id="ARBA00022475"/>
    </source>
</evidence>
<evidence type="ECO:0000256" key="6">
    <source>
        <dbReference type="ARBA" id="ARBA00023136"/>
    </source>
</evidence>
<feature type="transmembrane region" description="Helical" evidence="7">
    <location>
        <begin position="30"/>
        <end position="49"/>
    </location>
</feature>
<feature type="domain" description="Major facilitator superfamily (MFS) profile" evidence="8">
    <location>
        <begin position="4"/>
        <end position="396"/>
    </location>
</feature>
<dbReference type="GO" id="GO:0005886">
    <property type="term" value="C:plasma membrane"/>
    <property type="evidence" value="ECO:0007669"/>
    <property type="project" value="UniProtKB-SubCell"/>
</dbReference>
<dbReference type="PATRIC" id="fig|1224163.3.peg.1082"/>
<dbReference type="InterPro" id="IPR050171">
    <property type="entry name" value="MFS_Transporters"/>
</dbReference>
<evidence type="ECO:0000256" key="5">
    <source>
        <dbReference type="ARBA" id="ARBA00022989"/>
    </source>
</evidence>
<dbReference type="HOGENOM" id="CLU_001265_10_14_11"/>
<reference evidence="9 10" key="1">
    <citation type="submission" date="2012-11" db="EMBL/GenBank/DDBJ databases">
        <title>The complete genome sequence of Corynebacterium maris Coryn-1 (=DSM 45190).</title>
        <authorList>
            <person name="Schaffert L."/>
            <person name="Albersmeier A."/>
            <person name="Kalinowski J."/>
            <person name="Ruckert C."/>
        </authorList>
    </citation>
    <scope>NUCLEOTIDE SEQUENCE [LARGE SCALE GENOMIC DNA]</scope>
    <source>
        <strain evidence="10">Coryn-1</strain>
    </source>
</reference>
<feature type="transmembrane region" description="Helical" evidence="7">
    <location>
        <begin position="131"/>
        <end position="153"/>
    </location>
</feature>
<dbReference type="Pfam" id="PF07690">
    <property type="entry name" value="MFS_1"/>
    <property type="match status" value="1"/>
</dbReference>
<comment type="subcellular location">
    <subcellularLocation>
        <location evidence="1">Cell membrane</location>
        <topology evidence="1">Multi-pass membrane protein</topology>
    </subcellularLocation>
</comment>
<dbReference type="CDD" id="cd17325">
    <property type="entry name" value="MFS_MdtG_SLC18_like"/>
    <property type="match status" value="1"/>
</dbReference>
<feature type="transmembrane region" description="Helical" evidence="7">
    <location>
        <begin position="227"/>
        <end position="246"/>
    </location>
</feature>
<dbReference type="AlphaFoldDB" id="S5TIL3"/>
<dbReference type="STRING" id="1224163.B841_05400"/>
<feature type="transmembrane region" description="Helical" evidence="7">
    <location>
        <begin position="252"/>
        <end position="271"/>
    </location>
</feature>
<dbReference type="InterPro" id="IPR011701">
    <property type="entry name" value="MFS"/>
</dbReference>
<evidence type="ECO:0000256" key="7">
    <source>
        <dbReference type="SAM" id="Phobius"/>
    </source>
</evidence>
<keyword evidence="2" id="KW-0813">Transport</keyword>
<gene>
    <name evidence="9" type="ORF">B841_05400</name>
</gene>
<name>S5TIL3_9CORY</name>
<organism evidence="9 10">
    <name type="scientific">Corynebacterium maris DSM 45190</name>
    <dbReference type="NCBI Taxonomy" id="1224163"/>
    <lineage>
        <taxon>Bacteria</taxon>
        <taxon>Bacillati</taxon>
        <taxon>Actinomycetota</taxon>
        <taxon>Actinomycetes</taxon>
        <taxon>Mycobacteriales</taxon>
        <taxon>Corynebacteriaceae</taxon>
        <taxon>Corynebacterium</taxon>
    </lineage>
</organism>
<evidence type="ECO:0000313" key="10">
    <source>
        <dbReference type="Proteomes" id="UP000015388"/>
    </source>
</evidence>
<dbReference type="InterPro" id="IPR005828">
    <property type="entry name" value="MFS_sugar_transport-like"/>
</dbReference>
<keyword evidence="9" id="KW-0762">Sugar transport</keyword>
<keyword evidence="4 7" id="KW-0812">Transmembrane</keyword>
<dbReference type="PANTHER" id="PTHR23517">
    <property type="entry name" value="RESISTANCE PROTEIN MDTM, PUTATIVE-RELATED-RELATED"/>
    <property type="match status" value="1"/>
</dbReference>
<dbReference type="InterPro" id="IPR001958">
    <property type="entry name" value="Tet-R_TetA/multi-R_MdtG-like"/>
</dbReference>
<dbReference type="Gene3D" id="1.20.1250.20">
    <property type="entry name" value="MFS general substrate transporter like domains"/>
    <property type="match status" value="2"/>
</dbReference>
<evidence type="ECO:0000256" key="1">
    <source>
        <dbReference type="ARBA" id="ARBA00004651"/>
    </source>
</evidence>
<dbReference type="GO" id="GO:0022857">
    <property type="term" value="F:transmembrane transporter activity"/>
    <property type="evidence" value="ECO:0007669"/>
    <property type="project" value="InterPro"/>
</dbReference>
<protein>
    <submittedName>
        <fullName evidence="9">High-affinity glucose transporter</fullName>
    </submittedName>
</protein>